<organism evidence="4 5">
    <name type="scientific">Dyella mobilis</name>
    <dbReference type="NCBI Taxonomy" id="1849582"/>
    <lineage>
        <taxon>Bacteria</taxon>
        <taxon>Pseudomonadati</taxon>
        <taxon>Pseudomonadota</taxon>
        <taxon>Gammaproteobacteria</taxon>
        <taxon>Lysobacterales</taxon>
        <taxon>Rhodanobacteraceae</taxon>
        <taxon>Dyella</taxon>
    </lineage>
</organism>
<dbReference type="Pfam" id="PF16220">
    <property type="entry name" value="DUF4880"/>
    <property type="match status" value="1"/>
</dbReference>
<dbReference type="Proteomes" id="UP001430193">
    <property type="component" value="Unassembled WGS sequence"/>
</dbReference>
<dbReference type="InterPro" id="IPR006860">
    <property type="entry name" value="FecR"/>
</dbReference>
<reference evidence="4" key="1">
    <citation type="submission" date="2020-10" db="EMBL/GenBank/DDBJ databases">
        <title>Phylogeny of dyella-like bacteria.</title>
        <authorList>
            <person name="Fu J."/>
        </authorList>
    </citation>
    <scope>NUCLEOTIDE SEQUENCE</scope>
    <source>
        <strain evidence="4">DHON07</strain>
    </source>
</reference>
<sequence>MNELTQLDAARQARRITEQAAAWYIEQQEPLSERQRTAFLDWLRASPLHVAEYFAIAQMHGDVKAAAALEKLSADELAEQARHSNPIVMFPRVGKAEPGTRNPQPARRSHIGLALGGVAGMAAAIAAAWLGLAPRHAVPVQTVAQASVQSYAGNAAGVRALTLSDGTLIQLDRDSRIEVRFDAHQRRIAVLRGHVLFDIGKDRVRPMLVDVGGHVLQDIGTIFDVRRDAAGDTLTVISGRVRVLKAQTPPAKGDELPPPGDSVADLTAGQQIDLDVSGTSRIHTVQAAQATAWLPSEISFQHETIGNVARRFNAYTSKPLAIEDAGIAGQRISGIFHANNPQAFVAYLATLPDVRVIDAGDRIRVVSVSHETNTKAGQL</sequence>
<accession>A0ABS2KEI7</accession>
<keyword evidence="5" id="KW-1185">Reference proteome</keyword>
<feature type="domain" description="FecR protein" evidence="2">
    <location>
        <begin position="155"/>
        <end position="242"/>
    </location>
</feature>
<name>A0ABS2KEI7_9GAMM</name>
<comment type="caution">
    <text evidence="4">The sequence shown here is derived from an EMBL/GenBank/DDBJ whole genome shotgun (WGS) entry which is preliminary data.</text>
</comment>
<proteinExistence type="predicted"/>
<dbReference type="RefSeq" id="WP_204631206.1">
    <property type="nucleotide sequence ID" value="NZ_BSOC01000003.1"/>
</dbReference>
<evidence type="ECO:0000259" key="3">
    <source>
        <dbReference type="Pfam" id="PF16220"/>
    </source>
</evidence>
<dbReference type="InterPro" id="IPR032623">
    <property type="entry name" value="FecR_N"/>
</dbReference>
<keyword evidence="1" id="KW-1133">Transmembrane helix</keyword>
<keyword evidence="1" id="KW-0472">Membrane</keyword>
<keyword evidence="1" id="KW-0812">Transmembrane</keyword>
<evidence type="ECO:0000259" key="2">
    <source>
        <dbReference type="Pfam" id="PF04773"/>
    </source>
</evidence>
<feature type="transmembrane region" description="Helical" evidence="1">
    <location>
        <begin position="111"/>
        <end position="132"/>
    </location>
</feature>
<feature type="domain" description="FecR N-terminal" evidence="3">
    <location>
        <begin position="18"/>
        <end position="56"/>
    </location>
</feature>
<gene>
    <name evidence="4" type="ORF">ISS99_08630</name>
</gene>
<evidence type="ECO:0000313" key="5">
    <source>
        <dbReference type="Proteomes" id="UP001430193"/>
    </source>
</evidence>
<dbReference type="InterPro" id="IPR012373">
    <property type="entry name" value="Ferrdict_sens_TM"/>
</dbReference>
<dbReference type="PANTHER" id="PTHR30273">
    <property type="entry name" value="PERIPLASMIC SIGNAL SENSOR AND SIGMA FACTOR ACTIVATOR FECR-RELATED"/>
    <property type="match status" value="1"/>
</dbReference>
<evidence type="ECO:0000256" key="1">
    <source>
        <dbReference type="SAM" id="Phobius"/>
    </source>
</evidence>
<protein>
    <submittedName>
        <fullName evidence="4">FecR domain-containing protein</fullName>
    </submittedName>
</protein>
<dbReference type="Gene3D" id="2.60.120.1440">
    <property type="match status" value="1"/>
</dbReference>
<dbReference type="PANTHER" id="PTHR30273:SF2">
    <property type="entry name" value="PROTEIN FECR"/>
    <property type="match status" value="1"/>
</dbReference>
<evidence type="ECO:0000313" key="4">
    <source>
        <dbReference type="EMBL" id="MBM7129588.1"/>
    </source>
</evidence>
<dbReference type="Pfam" id="PF04773">
    <property type="entry name" value="FecR"/>
    <property type="match status" value="1"/>
</dbReference>
<dbReference type="PIRSF" id="PIRSF018266">
    <property type="entry name" value="FecR"/>
    <property type="match status" value="1"/>
</dbReference>
<dbReference type="EMBL" id="JADIKF010000038">
    <property type="protein sequence ID" value="MBM7129588.1"/>
    <property type="molecule type" value="Genomic_DNA"/>
</dbReference>